<accession>A0A543FVR5</accession>
<dbReference type="PROSITE" id="PS50943">
    <property type="entry name" value="HTH_CROC1"/>
    <property type="match status" value="1"/>
</dbReference>
<sequence>MEPTPPTARRELGNLLRELRLGRELGLEAVARRVDLTPGFLSRVERGLRGIGDDKAERLSEFYGLPPRVRERVRQLAPITRAKTWWETAPMARPTREYIGFEQAATAIMSYGSIVHGLLQTQAYCEAMVGGTSITTPAEHTAATVERRLRRQEVLGRPEPPWVWIILDESALHRTIGDPPTMRDQLLALLAATDRARVSVRIIPFSAGAHAGLDSRFTMVSTRNDHAPELVYVEGLSGARTLFEAHDLARYAEAWQALAALALPDKDSRNLIGRTAHDTTTPM</sequence>
<dbReference type="EMBL" id="VFPH01000002">
    <property type="protein sequence ID" value="TQM37940.1"/>
    <property type="molecule type" value="Genomic_DNA"/>
</dbReference>
<dbReference type="GO" id="GO:0003677">
    <property type="term" value="F:DNA binding"/>
    <property type="evidence" value="ECO:0007669"/>
    <property type="project" value="InterPro"/>
</dbReference>
<dbReference type="RefSeq" id="WP_142104681.1">
    <property type="nucleotide sequence ID" value="NZ_VFPH01000002.1"/>
</dbReference>
<comment type="caution">
    <text evidence="2">The sequence shown here is derived from an EMBL/GenBank/DDBJ whole genome shotgun (WGS) entry which is preliminary data.</text>
</comment>
<organism evidence="2 3">
    <name type="scientific">Pseudonocardia cypriaca</name>
    <dbReference type="NCBI Taxonomy" id="882449"/>
    <lineage>
        <taxon>Bacteria</taxon>
        <taxon>Bacillati</taxon>
        <taxon>Actinomycetota</taxon>
        <taxon>Actinomycetes</taxon>
        <taxon>Pseudonocardiales</taxon>
        <taxon>Pseudonocardiaceae</taxon>
        <taxon>Pseudonocardia</taxon>
    </lineage>
</organism>
<protein>
    <submittedName>
        <fullName evidence="2">Helix-turn-helix protein</fullName>
    </submittedName>
</protein>
<dbReference type="InterPro" id="IPR001387">
    <property type="entry name" value="Cro/C1-type_HTH"/>
</dbReference>
<dbReference type="AlphaFoldDB" id="A0A543FVR5"/>
<dbReference type="OrthoDB" id="4762426at2"/>
<evidence type="ECO:0000259" key="1">
    <source>
        <dbReference type="PROSITE" id="PS50943"/>
    </source>
</evidence>
<proteinExistence type="predicted"/>
<dbReference type="InterPro" id="IPR043917">
    <property type="entry name" value="DUF5753"/>
</dbReference>
<dbReference type="Pfam" id="PF19054">
    <property type="entry name" value="DUF5753"/>
    <property type="match status" value="1"/>
</dbReference>
<name>A0A543FVR5_9PSEU</name>
<evidence type="ECO:0000313" key="3">
    <source>
        <dbReference type="Proteomes" id="UP000319818"/>
    </source>
</evidence>
<keyword evidence="3" id="KW-1185">Reference proteome</keyword>
<dbReference type="SMART" id="SM00530">
    <property type="entry name" value="HTH_XRE"/>
    <property type="match status" value="1"/>
</dbReference>
<dbReference type="InterPro" id="IPR010982">
    <property type="entry name" value="Lambda_DNA-bd_dom_sf"/>
</dbReference>
<dbReference type="Gene3D" id="1.10.260.40">
    <property type="entry name" value="lambda repressor-like DNA-binding domains"/>
    <property type="match status" value="1"/>
</dbReference>
<dbReference type="Pfam" id="PF13560">
    <property type="entry name" value="HTH_31"/>
    <property type="match status" value="1"/>
</dbReference>
<dbReference type="CDD" id="cd00093">
    <property type="entry name" value="HTH_XRE"/>
    <property type="match status" value="1"/>
</dbReference>
<feature type="domain" description="HTH cro/C1-type" evidence="1">
    <location>
        <begin position="16"/>
        <end position="70"/>
    </location>
</feature>
<evidence type="ECO:0000313" key="2">
    <source>
        <dbReference type="EMBL" id="TQM37940.1"/>
    </source>
</evidence>
<dbReference type="SUPFAM" id="SSF47413">
    <property type="entry name" value="lambda repressor-like DNA-binding domains"/>
    <property type="match status" value="1"/>
</dbReference>
<gene>
    <name evidence="2" type="ORF">FB388_5159</name>
</gene>
<reference evidence="2 3" key="1">
    <citation type="submission" date="2019-06" db="EMBL/GenBank/DDBJ databases">
        <title>Sequencing the genomes of 1000 actinobacteria strains.</title>
        <authorList>
            <person name="Klenk H.-P."/>
        </authorList>
    </citation>
    <scope>NUCLEOTIDE SEQUENCE [LARGE SCALE GENOMIC DNA]</scope>
    <source>
        <strain evidence="2 3">DSM 45511</strain>
    </source>
</reference>
<dbReference type="Proteomes" id="UP000319818">
    <property type="component" value="Unassembled WGS sequence"/>
</dbReference>